<dbReference type="AlphaFoldDB" id="A0A0F9AFM4"/>
<proteinExistence type="predicted"/>
<protein>
    <submittedName>
        <fullName evidence="1">Uncharacterized protein</fullName>
    </submittedName>
</protein>
<feature type="non-terminal residue" evidence="1">
    <location>
        <position position="1"/>
    </location>
</feature>
<gene>
    <name evidence="1" type="ORF">LCGC14_2656270</name>
</gene>
<evidence type="ECO:0000313" key="1">
    <source>
        <dbReference type="EMBL" id="KKK97085.1"/>
    </source>
</evidence>
<reference evidence="1" key="1">
    <citation type="journal article" date="2015" name="Nature">
        <title>Complex archaea that bridge the gap between prokaryotes and eukaryotes.</title>
        <authorList>
            <person name="Spang A."/>
            <person name="Saw J.H."/>
            <person name="Jorgensen S.L."/>
            <person name="Zaremba-Niedzwiedzka K."/>
            <person name="Martijn J."/>
            <person name="Lind A.E."/>
            <person name="van Eijk R."/>
            <person name="Schleper C."/>
            <person name="Guy L."/>
            <person name="Ettema T.J."/>
        </authorList>
    </citation>
    <scope>NUCLEOTIDE SEQUENCE</scope>
</reference>
<dbReference type="EMBL" id="LAZR01046202">
    <property type="protein sequence ID" value="KKK97085.1"/>
    <property type="molecule type" value="Genomic_DNA"/>
</dbReference>
<name>A0A0F9AFM4_9ZZZZ</name>
<organism evidence="1">
    <name type="scientific">marine sediment metagenome</name>
    <dbReference type="NCBI Taxonomy" id="412755"/>
    <lineage>
        <taxon>unclassified sequences</taxon>
        <taxon>metagenomes</taxon>
        <taxon>ecological metagenomes</taxon>
    </lineage>
</organism>
<comment type="caution">
    <text evidence="1">The sequence shown here is derived from an EMBL/GenBank/DDBJ whole genome shotgun (WGS) entry which is preliminary data.</text>
</comment>
<sequence>NDKHVYVDLLNRDYEGQIKNVGDTVKINSIGRVTIAAYTKNGAINAPETLDDSQLMLAITEANYYNFEIDNIDKKQQQPKLMGDAMKEAGWGLSDVADSFVADLLEAGVATAAPDNTLTAATVGTGASDSDAYELLVDLGVKLDESNCPEDGRWVVIPPWYRGMLLKDPRFVSFGTDKNRENLKNGQIGEAAGFLIAVSNNVPINGSAYTVIAGHKIAASFAEQINDPQGFQPEGSFSDAMKGLHLYGSKVLRPYALTSVVATAA</sequence>
<dbReference type="Pfam" id="PF25209">
    <property type="entry name" value="Phage_capsid_4"/>
    <property type="match status" value="1"/>
</dbReference>
<accession>A0A0F9AFM4</accession>